<evidence type="ECO:0000256" key="4">
    <source>
        <dbReference type="ARBA" id="ARBA00023136"/>
    </source>
</evidence>
<keyword evidence="3" id="KW-0443">Lipid metabolism</keyword>
<dbReference type="Proteomes" id="UP000253934">
    <property type="component" value="Unassembled WGS sequence"/>
</dbReference>
<keyword evidence="4 7" id="KW-0472">Membrane</keyword>
<dbReference type="GO" id="GO:0016020">
    <property type="term" value="C:membrane"/>
    <property type="evidence" value="ECO:0007669"/>
    <property type="project" value="UniProtKB-SubCell"/>
</dbReference>
<evidence type="ECO:0000256" key="7">
    <source>
        <dbReference type="SAM" id="Phobius"/>
    </source>
</evidence>
<dbReference type="PANTHER" id="PTHR12497">
    <property type="entry name" value="TAZ PROTEIN TAFAZZIN"/>
    <property type="match status" value="1"/>
</dbReference>
<protein>
    <submittedName>
        <fullName evidence="9">1-acyl-sn-glycerol-3-phosphate acyltransferase</fullName>
    </submittedName>
</protein>
<dbReference type="Pfam" id="PF01553">
    <property type="entry name" value="Acyltransferase"/>
    <property type="match status" value="1"/>
</dbReference>
<keyword evidence="7" id="KW-0812">Transmembrane</keyword>
<comment type="catalytic activity">
    <reaction evidence="6">
        <text>1'-[1,2-diacyl-sn-glycero-3-phospho],3'-[1-acyl-sn-glycero-3-phospho]-glycerol + a 1,2-diacyl-sn-glycero-3-phosphocholine = a cardiolipin + a 1-acyl-sn-glycero-3-phosphocholine</text>
        <dbReference type="Rhea" id="RHEA:33731"/>
        <dbReference type="ChEBI" id="CHEBI:57643"/>
        <dbReference type="ChEBI" id="CHEBI:58168"/>
        <dbReference type="ChEBI" id="CHEBI:62237"/>
        <dbReference type="ChEBI" id="CHEBI:64743"/>
    </reaction>
    <physiologicalReaction direction="left-to-right" evidence="6">
        <dbReference type="Rhea" id="RHEA:33732"/>
    </physiologicalReaction>
    <physiologicalReaction direction="right-to-left" evidence="6">
        <dbReference type="Rhea" id="RHEA:33733"/>
    </physiologicalReaction>
</comment>
<evidence type="ECO:0000259" key="8">
    <source>
        <dbReference type="SMART" id="SM00563"/>
    </source>
</evidence>
<dbReference type="SUPFAM" id="SSF69593">
    <property type="entry name" value="Glycerol-3-phosphate (1)-acyltransferase"/>
    <property type="match status" value="1"/>
</dbReference>
<keyword evidence="10" id="KW-1185">Reference proteome</keyword>
<evidence type="ECO:0000256" key="2">
    <source>
        <dbReference type="ARBA" id="ARBA00022679"/>
    </source>
</evidence>
<name>A0A369KRQ1_9BACT</name>
<sequence length="290" mass="34079">MQNSGRHDLSSKALINRNSTLEKNNIFVKYTNKRLTIQKFISFIVLIPFFYSLIFIFKYILNYKIENVKFIRKKFKKLVKQKKPLIICPNHLTFIDSCLIIWALAPPTWYIFNFRYFSWNLPAGDFFGKKLRYRIIAFIAKCIFIHRDADSSHHNEILTICQNLLSKGEIITIFPEGKRSRTGKFESKKLTYGVGKILQGVPNCNVLCIYLRGDKQEIYSNYPARNSRFYMSMDLISPKTSLQGREGYADLIQQISSAIKQQENQYFSLKKEVTINIYESIKINQREQNT</sequence>
<proteinExistence type="predicted"/>
<organism evidence="9 10">
    <name type="scientific">Spirobacillus cienkowskii</name>
    <dbReference type="NCBI Taxonomy" id="495820"/>
    <lineage>
        <taxon>Bacteria</taxon>
        <taxon>Pseudomonadati</taxon>
        <taxon>Bdellovibrionota</taxon>
        <taxon>Oligoflexia</taxon>
        <taxon>Silvanigrellales</taxon>
        <taxon>Spirobacillus</taxon>
    </lineage>
</organism>
<evidence type="ECO:0000256" key="6">
    <source>
        <dbReference type="ARBA" id="ARBA00047906"/>
    </source>
</evidence>
<keyword evidence="7" id="KW-1133">Transmembrane helix</keyword>
<comment type="subcellular location">
    <subcellularLocation>
        <location evidence="1">Membrane</location>
        <topology evidence="1">Peripheral membrane protein</topology>
    </subcellularLocation>
</comment>
<dbReference type="PANTHER" id="PTHR12497:SF0">
    <property type="entry name" value="TAFAZZIN"/>
    <property type="match status" value="1"/>
</dbReference>
<dbReference type="GO" id="GO:0035965">
    <property type="term" value="P:cardiolipin acyl-chain remodeling"/>
    <property type="evidence" value="ECO:0007669"/>
    <property type="project" value="TreeGrafter"/>
</dbReference>
<dbReference type="SMART" id="SM00563">
    <property type="entry name" value="PlsC"/>
    <property type="match status" value="1"/>
</dbReference>
<evidence type="ECO:0000256" key="3">
    <source>
        <dbReference type="ARBA" id="ARBA00023098"/>
    </source>
</evidence>
<reference evidence="9" key="1">
    <citation type="submission" date="2018-04" db="EMBL/GenBank/DDBJ databases">
        <title>Draft genome sequence of the Candidatus Spirobacillus cienkowskii, a pathogen of freshwater Daphnia species, reconstructed from hemolymph metagenomic reads.</title>
        <authorList>
            <person name="Bresciani L."/>
            <person name="Lemos L.N."/>
            <person name="Wale N."/>
            <person name="Lin J.Y."/>
            <person name="Fernandes G.R."/>
            <person name="Duffy M.A."/>
            <person name="Rodrigues J.M."/>
        </authorList>
    </citation>
    <scope>NUCLEOTIDE SEQUENCE [LARGE SCALE GENOMIC DNA]</scope>
    <source>
        <strain evidence="9">Binning01</strain>
    </source>
</reference>
<feature type="transmembrane region" description="Helical" evidence="7">
    <location>
        <begin position="84"/>
        <end position="105"/>
    </location>
</feature>
<feature type="domain" description="Phospholipid/glycerol acyltransferase" evidence="8">
    <location>
        <begin position="85"/>
        <end position="214"/>
    </location>
</feature>
<dbReference type="AlphaFoldDB" id="A0A369KRQ1"/>
<evidence type="ECO:0000313" key="9">
    <source>
        <dbReference type="EMBL" id="RDB35385.1"/>
    </source>
</evidence>
<evidence type="ECO:0000256" key="5">
    <source>
        <dbReference type="ARBA" id="ARBA00023315"/>
    </source>
</evidence>
<dbReference type="CDD" id="cd07989">
    <property type="entry name" value="LPLAT_AGPAT-like"/>
    <property type="match status" value="1"/>
</dbReference>
<keyword evidence="2" id="KW-0808">Transferase</keyword>
<dbReference type="InterPro" id="IPR002123">
    <property type="entry name" value="Plipid/glycerol_acylTrfase"/>
</dbReference>
<feature type="transmembrane region" description="Helical" evidence="7">
    <location>
        <begin position="40"/>
        <end position="63"/>
    </location>
</feature>
<evidence type="ECO:0000256" key="1">
    <source>
        <dbReference type="ARBA" id="ARBA00004170"/>
    </source>
</evidence>
<keyword evidence="5 9" id="KW-0012">Acyltransferase</keyword>
<accession>A0A369KRQ1</accession>
<gene>
    <name evidence="9" type="ORF">DCC88_10570</name>
</gene>
<dbReference type="InterPro" id="IPR000872">
    <property type="entry name" value="Tafazzin"/>
</dbReference>
<comment type="caution">
    <text evidence="9">The sequence shown here is derived from an EMBL/GenBank/DDBJ whole genome shotgun (WGS) entry which is preliminary data.</text>
</comment>
<evidence type="ECO:0000313" key="10">
    <source>
        <dbReference type="Proteomes" id="UP000253934"/>
    </source>
</evidence>
<dbReference type="GO" id="GO:0047184">
    <property type="term" value="F:1-acylglycerophosphocholine O-acyltransferase activity"/>
    <property type="evidence" value="ECO:0007669"/>
    <property type="project" value="TreeGrafter"/>
</dbReference>
<dbReference type="EMBL" id="QOVW01000088">
    <property type="protein sequence ID" value="RDB35385.1"/>
    <property type="molecule type" value="Genomic_DNA"/>
</dbReference>